<dbReference type="Gene3D" id="3.30.9.10">
    <property type="entry name" value="D-Amino Acid Oxidase, subunit A, domain 2"/>
    <property type="match status" value="2"/>
</dbReference>
<dbReference type="Gene3D" id="3.50.50.60">
    <property type="entry name" value="FAD/NAD(P)-binding domain"/>
    <property type="match status" value="2"/>
</dbReference>
<dbReference type="SUPFAM" id="SSF51971">
    <property type="entry name" value="Nucleotide-binding domain"/>
    <property type="match status" value="1"/>
</dbReference>
<dbReference type="GO" id="GO:0016491">
    <property type="term" value="F:oxidoreductase activity"/>
    <property type="evidence" value="ECO:0007669"/>
    <property type="project" value="UniProtKB-KW"/>
</dbReference>
<dbReference type="Proteomes" id="UP001174909">
    <property type="component" value="Unassembled WGS sequence"/>
</dbReference>
<dbReference type="PANTHER" id="PTHR13847:SF289">
    <property type="entry name" value="GLYCINE OXIDASE"/>
    <property type="match status" value="1"/>
</dbReference>
<evidence type="ECO:0000256" key="1">
    <source>
        <dbReference type="ARBA" id="ARBA00023002"/>
    </source>
</evidence>
<comment type="caution">
    <text evidence="3">The sequence shown here is derived from an EMBL/GenBank/DDBJ whole genome shotgun (WGS) entry which is preliminary data.</text>
</comment>
<dbReference type="GO" id="GO:0005737">
    <property type="term" value="C:cytoplasm"/>
    <property type="evidence" value="ECO:0007669"/>
    <property type="project" value="TreeGrafter"/>
</dbReference>
<evidence type="ECO:0000313" key="4">
    <source>
        <dbReference type="Proteomes" id="UP001174909"/>
    </source>
</evidence>
<dbReference type="SUPFAM" id="SSF51905">
    <property type="entry name" value="FAD/NAD(P)-binding domain"/>
    <property type="match status" value="1"/>
</dbReference>
<evidence type="ECO:0000259" key="2">
    <source>
        <dbReference type="Pfam" id="PF01266"/>
    </source>
</evidence>
<dbReference type="AlphaFoldDB" id="A0AA35RKZ1"/>
<sequence length="590" mass="63919">MSPRAVGGLLVETDHQVDTRKLVPALRAACEAVGVQILVQTGVTSADQVLLAAGVWLEDASSRRLPRLGMRPIKGEIVHLQGQPLIDHVLRNSDIYIIPRAGGELLLGATEEEQGFDMKPTAGGVLDLLRYAFEILPGIYDLNVTELDVGLRPTFSDHMPVIAPTETEGIFIAGGHYRGGILLAASTAHWIGEIMVWDVAVLGGGVIGLACAFELARKGQKVVVIERDQPGQQASRVAAGLLGTAALPLGEQDDILPLKLDSLRRYPQFIAKVESIGRMSAGYRMDGTLWVARDADEDEQLELLHNERTQRYLRSQRVTASEIFQLEPELAPGLVGGLLVDEDIQVDPRRLLAALERAVTNVGAKLYTHHEAVGGEYDESAEAWSIQLRSQPLSQDSGEERDSIQARNVLITAGPWCDQIIDTAGEAGSPLSPTGVGPVKGQLLRLRGPRIIDRVIRTTNIDLAQRRDGELIVASTKEPEAGWDLTPTEEAREELLTRASGLIPRVRELDLDEQSVGLRPAVEDHLPIIGPAGRPGLWIATGHYRHGILLAPGTAFWLAEAIESGQIPDAISAYGLERLRTSQLNSEAAS</sequence>
<protein>
    <submittedName>
        <fullName evidence="3">Hydrogen cyanide synthase subunit HcnC</fullName>
    </submittedName>
</protein>
<proteinExistence type="predicted"/>
<accession>A0AA35RKZ1</accession>
<evidence type="ECO:0000313" key="3">
    <source>
        <dbReference type="EMBL" id="CAI8011987.1"/>
    </source>
</evidence>
<dbReference type="SUPFAM" id="SSF54373">
    <property type="entry name" value="FAD-linked reductases, C-terminal domain"/>
    <property type="match status" value="2"/>
</dbReference>
<gene>
    <name evidence="3" type="ORF">GBAR_LOCUS7705</name>
</gene>
<dbReference type="PANTHER" id="PTHR13847">
    <property type="entry name" value="SARCOSINE DEHYDROGENASE-RELATED"/>
    <property type="match status" value="1"/>
</dbReference>
<name>A0AA35RKZ1_GEOBA</name>
<feature type="domain" description="FAD dependent oxidoreductase" evidence="2">
    <location>
        <begin position="198"/>
        <end position="560"/>
    </location>
</feature>
<dbReference type="InterPro" id="IPR036188">
    <property type="entry name" value="FAD/NAD-bd_sf"/>
</dbReference>
<organism evidence="3 4">
    <name type="scientific">Geodia barretti</name>
    <name type="common">Barrett's horny sponge</name>
    <dbReference type="NCBI Taxonomy" id="519541"/>
    <lineage>
        <taxon>Eukaryota</taxon>
        <taxon>Metazoa</taxon>
        <taxon>Porifera</taxon>
        <taxon>Demospongiae</taxon>
        <taxon>Heteroscleromorpha</taxon>
        <taxon>Tetractinellida</taxon>
        <taxon>Astrophorina</taxon>
        <taxon>Geodiidae</taxon>
        <taxon>Geodia</taxon>
    </lineage>
</organism>
<keyword evidence="1" id="KW-0560">Oxidoreductase</keyword>
<dbReference type="EMBL" id="CASHTH010001141">
    <property type="protein sequence ID" value="CAI8011987.1"/>
    <property type="molecule type" value="Genomic_DNA"/>
</dbReference>
<dbReference type="Pfam" id="PF01266">
    <property type="entry name" value="DAO"/>
    <property type="match status" value="2"/>
</dbReference>
<feature type="domain" description="FAD dependent oxidoreductase" evidence="2">
    <location>
        <begin position="4"/>
        <end position="193"/>
    </location>
</feature>
<dbReference type="InterPro" id="IPR006076">
    <property type="entry name" value="FAD-dep_OxRdtase"/>
</dbReference>
<reference evidence="3" key="1">
    <citation type="submission" date="2023-03" db="EMBL/GenBank/DDBJ databases">
        <authorList>
            <person name="Steffen K."/>
            <person name="Cardenas P."/>
        </authorList>
    </citation>
    <scope>NUCLEOTIDE SEQUENCE</scope>
</reference>
<keyword evidence="4" id="KW-1185">Reference proteome</keyword>